<name>A0A401UJY4_9CLOT</name>
<evidence type="ECO:0000313" key="2">
    <source>
        <dbReference type="Proteomes" id="UP000287872"/>
    </source>
</evidence>
<organism evidence="1 2">
    <name type="scientific">Clostridium tagluense</name>
    <dbReference type="NCBI Taxonomy" id="360422"/>
    <lineage>
        <taxon>Bacteria</taxon>
        <taxon>Bacillati</taxon>
        <taxon>Bacillota</taxon>
        <taxon>Clostridia</taxon>
        <taxon>Eubacteriales</taxon>
        <taxon>Clostridiaceae</taxon>
        <taxon>Clostridium</taxon>
    </lineage>
</organism>
<dbReference type="AlphaFoldDB" id="A0A401UJY4"/>
<dbReference type="EMBL" id="BHYK01000006">
    <property type="protein sequence ID" value="GCD09838.1"/>
    <property type="molecule type" value="Genomic_DNA"/>
</dbReference>
<dbReference type="Proteomes" id="UP000287872">
    <property type="component" value="Unassembled WGS sequence"/>
</dbReference>
<gene>
    <name evidence="1" type="ORF">Ctaglu_14610</name>
</gene>
<comment type="caution">
    <text evidence="1">The sequence shown here is derived from an EMBL/GenBank/DDBJ whole genome shotgun (WGS) entry which is preliminary data.</text>
</comment>
<sequence length="54" mass="6096">MFTPLTTFHKGSQILLYMSAPTIIYKKLQQEHKSPSEVVNIVASKMIHGYASDD</sequence>
<keyword evidence="2" id="KW-1185">Reference proteome</keyword>
<accession>A0A401UJY4</accession>
<proteinExistence type="predicted"/>
<protein>
    <submittedName>
        <fullName evidence="1">Uncharacterized protein</fullName>
    </submittedName>
</protein>
<evidence type="ECO:0000313" key="1">
    <source>
        <dbReference type="EMBL" id="GCD09838.1"/>
    </source>
</evidence>
<reference evidence="1 2" key="1">
    <citation type="submission" date="2018-11" db="EMBL/GenBank/DDBJ databases">
        <title>Genome sequencing and assembly of Clostridium tagluense strain A121.</title>
        <authorList>
            <person name="Murakami T."/>
            <person name="Segawa T."/>
            <person name="Shcherbakova V.A."/>
            <person name="Mori H."/>
            <person name="Yoshimura Y."/>
        </authorList>
    </citation>
    <scope>NUCLEOTIDE SEQUENCE [LARGE SCALE GENOMIC DNA]</scope>
    <source>
        <strain evidence="1 2">A121</strain>
    </source>
</reference>